<dbReference type="Proteomes" id="UP001303046">
    <property type="component" value="Unassembled WGS sequence"/>
</dbReference>
<evidence type="ECO:0000313" key="1">
    <source>
        <dbReference type="EMBL" id="KAK6733134.1"/>
    </source>
</evidence>
<organism evidence="1 2">
    <name type="scientific">Necator americanus</name>
    <name type="common">Human hookworm</name>
    <dbReference type="NCBI Taxonomy" id="51031"/>
    <lineage>
        <taxon>Eukaryota</taxon>
        <taxon>Metazoa</taxon>
        <taxon>Ecdysozoa</taxon>
        <taxon>Nematoda</taxon>
        <taxon>Chromadorea</taxon>
        <taxon>Rhabditida</taxon>
        <taxon>Rhabditina</taxon>
        <taxon>Rhabditomorpha</taxon>
        <taxon>Strongyloidea</taxon>
        <taxon>Ancylostomatidae</taxon>
        <taxon>Bunostominae</taxon>
        <taxon>Necator</taxon>
    </lineage>
</organism>
<proteinExistence type="predicted"/>
<name>A0ABR1C3L3_NECAM</name>
<dbReference type="EMBL" id="JAVFWL010000002">
    <property type="protein sequence ID" value="KAK6733134.1"/>
    <property type="molecule type" value="Genomic_DNA"/>
</dbReference>
<evidence type="ECO:0000313" key="2">
    <source>
        <dbReference type="Proteomes" id="UP001303046"/>
    </source>
</evidence>
<gene>
    <name evidence="1" type="primary">Necator_chrII.g4893</name>
    <name evidence="1" type="ORF">RB195_017101</name>
</gene>
<reference evidence="1 2" key="1">
    <citation type="submission" date="2023-08" db="EMBL/GenBank/DDBJ databases">
        <title>A Necator americanus chromosomal reference genome.</title>
        <authorList>
            <person name="Ilik V."/>
            <person name="Petrzelkova K.J."/>
            <person name="Pardy F."/>
            <person name="Fuh T."/>
            <person name="Niatou-Singa F.S."/>
            <person name="Gouil Q."/>
            <person name="Baker L."/>
            <person name="Ritchie M.E."/>
            <person name="Jex A.R."/>
            <person name="Gazzola D."/>
            <person name="Li H."/>
            <person name="Toshio Fujiwara R."/>
            <person name="Zhan B."/>
            <person name="Aroian R.V."/>
            <person name="Pafco B."/>
            <person name="Schwarz E.M."/>
        </authorList>
    </citation>
    <scope>NUCLEOTIDE SEQUENCE [LARGE SCALE GENOMIC DNA]</scope>
    <source>
        <strain evidence="1 2">Aroian</strain>
        <tissue evidence="1">Whole animal</tissue>
    </source>
</reference>
<accession>A0ABR1C3L3</accession>
<keyword evidence="2" id="KW-1185">Reference proteome</keyword>
<sequence>MKAKYAGDNQPIPHHQSTIVHITVRFVEWHDEAEYQDISHHKVENVIFMT</sequence>
<protein>
    <submittedName>
        <fullName evidence="1">Uncharacterized protein</fullName>
    </submittedName>
</protein>
<comment type="caution">
    <text evidence="1">The sequence shown here is derived from an EMBL/GenBank/DDBJ whole genome shotgun (WGS) entry which is preliminary data.</text>
</comment>